<dbReference type="AlphaFoldDB" id="A0A4S8PR22"/>
<dbReference type="Gene3D" id="2.80.10.50">
    <property type="match status" value="2"/>
</dbReference>
<dbReference type="InterPro" id="IPR035992">
    <property type="entry name" value="Ricin_B-like_lectins"/>
</dbReference>
<keyword evidence="1" id="KW-0479">Metal-binding</keyword>
<protein>
    <recommendedName>
        <fullName evidence="4">NodB homology domain-containing protein</fullName>
    </recommendedName>
</protein>
<dbReference type="Pfam" id="PF00652">
    <property type="entry name" value="Ricin_B_lectin"/>
    <property type="match status" value="1"/>
</dbReference>
<dbReference type="PROSITE" id="PS51677">
    <property type="entry name" value="NODB"/>
    <property type="match status" value="1"/>
</dbReference>
<proteinExistence type="predicted"/>
<keyword evidence="2" id="KW-0378">Hydrolase</keyword>
<accession>A0A4S8PR22</accession>
<dbReference type="SMART" id="SM00458">
    <property type="entry name" value="RICIN"/>
    <property type="match status" value="1"/>
</dbReference>
<gene>
    <name evidence="5" type="ORF">E9998_01050</name>
</gene>
<evidence type="ECO:0000259" key="4">
    <source>
        <dbReference type="PROSITE" id="PS51677"/>
    </source>
</evidence>
<dbReference type="PANTHER" id="PTHR10587:SF133">
    <property type="entry name" value="CHITIN DEACETYLASE 1-RELATED"/>
    <property type="match status" value="1"/>
</dbReference>
<dbReference type="GO" id="GO:0016810">
    <property type="term" value="F:hydrolase activity, acting on carbon-nitrogen (but not peptide) bonds"/>
    <property type="evidence" value="ECO:0007669"/>
    <property type="project" value="InterPro"/>
</dbReference>
<dbReference type="InterPro" id="IPR000772">
    <property type="entry name" value="Ricin_B_lectin"/>
</dbReference>
<dbReference type="InterPro" id="IPR002509">
    <property type="entry name" value="NODB_dom"/>
</dbReference>
<dbReference type="CDD" id="cd10953">
    <property type="entry name" value="CE4_SlAXE_like"/>
    <property type="match status" value="1"/>
</dbReference>
<feature type="region of interest" description="Disordered" evidence="3">
    <location>
        <begin position="248"/>
        <end position="275"/>
    </location>
</feature>
<name>A0A4S8PR22_9ACTN</name>
<dbReference type="Gene3D" id="3.20.20.370">
    <property type="entry name" value="Glycoside hydrolase/deacetylase"/>
    <property type="match status" value="1"/>
</dbReference>
<evidence type="ECO:0000313" key="6">
    <source>
        <dbReference type="Proteomes" id="UP000305792"/>
    </source>
</evidence>
<comment type="caution">
    <text evidence="5">The sequence shown here is derived from an EMBL/GenBank/DDBJ whole genome shotgun (WGS) entry which is preliminary data.</text>
</comment>
<evidence type="ECO:0000313" key="5">
    <source>
        <dbReference type="EMBL" id="THV32072.1"/>
    </source>
</evidence>
<reference evidence="5 6" key="1">
    <citation type="journal article" date="2018" name="Int. J. Syst. Evol. Microbiol.">
        <title>Glycomyces paridis sp. nov., isolated from the medicinal plant Paris polyphylla.</title>
        <authorList>
            <person name="Fang X.M."/>
            <person name="Bai J.L."/>
            <person name="Su J."/>
            <person name="Zhao L.L."/>
            <person name="Liu H.Y."/>
            <person name="Ma B.P."/>
            <person name="Zhang Y.Q."/>
            <person name="Yu L.Y."/>
        </authorList>
    </citation>
    <scope>NUCLEOTIDE SEQUENCE [LARGE SCALE GENOMIC DNA]</scope>
    <source>
        <strain evidence="5 6">CPCC 204357</strain>
    </source>
</reference>
<sequence length="395" mass="41456">MMRRTLRTAGTLSPPRPDDIPRRATMRSRMRTLIATLSAFVVAVGTAAVVVAAAAPAQAQNCNGYVALTYDDGPNPGTTTSLLNALTSNGLRATFFNTGQRASQNPSLARAQVDAGMWVANHSWSHPHMTQLSSAQMAQEISSTQQAIQQATGVTPKLFRPPYGETNATLKSVEAQYGLTEVIWSVDSQDWNGASTAQIVAAARNLQNGGVILMHDAYQNTINAVPQIAADLRSRGLCAGMISTSTGRAVAPDSGNPGGGDPTTPGNPGGTGTDLLRSNSAGKCIDVPNGSTASGTRVQLYTCYEGANQQFTYTGSQELRVLGVCLTAPSGTNGAQVQLSACNNSNGQKWTFGSDGTIRSVGYSSVCLDVYSSSNGAPVQLYSCHNNTNQKWTRV</sequence>
<keyword evidence="6" id="KW-1185">Reference proteome</keyword>
<dbReference type="EMBL" id="STGX01000001">
    <property type="protein sequence ID" value="THV32072.1"/>
    <property type="molecule type" value="Genomic_DNA"/>
</dbReference>
<evidence type="ECO:0000256" key="1">
    <source>
        <dbReference type="ARBA" id="ARBA00022723"/>
    </source>
</evidence>
<dbReference type="Proteomes" id="UP000305792">
    <property type="component" value="Unassembled WGS sequence"/>
</dbReference>
<evidence type="ECO:0000256" key="3">
    <source>
        <dbReference type="SAM" id="MobiDB-lite"/>
    </source>
</evidence>
<dbReference type="CDD" id="cd23418">
    <property type="entry name" value="beta-trefoil_Ricin_XLN-like"/>
    <property type="match status" value="1"/>
</dbReference>
<evidence type="ECO:0000256" key="2">
    <source>
        <dbReference type="ARBA" id="ARBA00022801"/>
    </source>
</evidence>
<dbReference type="PANTHER" id="PTHR10587">
    <property type="entry name" value="GLYCOSYL TRANSFERASE-RELATED"/>
    <property type="match status" value="1"/>
</dbReference>
<feature type="domain" description="NodB homology" evidence="4">
    <location>
        <begin position="64"/>
        <end position="240"/>
    </location>
</feature>
<dbReference type="PROSITE" id="PS50231">
    <property type="entry name" value="RICIN_B_LECTIN"/>
    <property type="match status" value="1"/>
</dbReference>
<dbReference type="InterPro" id="IPR050248">
    <property type="entry name" value="Polysacc_deacetylase_ArnD"/>
</dbReference>
<organism evidence="5 6">
    <name type="scientific">Glycomyces paridis</name>
    <dbReference type="NCBI Taxonomy" id="2126555"/>
    <lineage>
        <taxon>Bacteria</taxon>
        <taxon>Bacillati</taxon>
        <taxon>Actinomycetota</taxon>
        <taxon>Actinomycetes</taxon>
        <taxon>Glycomycetales</taxon>
        <taxon>Glycomycetaceae</taxon>
        <taxon>Glycomyces</taxon>
    </lineage>
</organism>
<dbReference type="GO" id="GO:0005975">
    <property type="term" value="P:carbohydrate metabolic process"/>
    <property type="evidence" value="ECO:0007669"/>
    <property type="project" value="InterPro"/>
</dbReference>
<feature type="compositionally biased region" description="Gly residues" evidence="3">
    <location>
        <begin position="256"/>
        <end position="272"/>
    </location>
</feature>
<dbReference type="GO" id="GO:0016020">
    <property type="term" value="C:membrane"/>
    <property type="evidence" value="ECO:0007669"/>
    <property type="project" value="TreeGrafter"/>
</dbReference>
<dbReference type="GO" id="GO:0046872">
    <property type="term" value="F:metal ion binding"/>
    <property type="evidence" value="ECO:0007669"/>
    <property type="project" value="UniProtKB-KW"/>
</dbReference>
<feature type="region of interest" description="Disordered" evidence="3">
    <location>
        <begin position="1"/>
        <end position="24"/>
    </location>
</feature>
<dbReference type="SUPFAM" id="SSF88713">
    <property type="entry name" value="Glycoside hydrolase/deacetylase"/>
    <property type="match status" value="1"/>
</dbReference>
<dbReference type="SUPFAM" id="SSF50370">
    <property type="entry name" value="Ricin B-like lectins"/>
    <property type="match status" value="1"/>
</dbReference>
<dbReference type="Pfam" id="PF01522">
    <property type="entry name" value="Polysacc_deac_1"/>
    <property type="match status" value="1"/>
</dbReference>
<dbReference type="InterPro" id="IPR011330">
    <property type="entry name" value="Glyco_hydro/deAcase_b/a-brl"/>
</dbReference>